<sequence>MGVHYPKGWRQTIPLTNIANLFALYRSQGDVTIASATTNPTTLDGPMQVVRYGALTVNAVLTVTNRCRGLVVLCDSLTMGSAGGLSMTGKGPVGSSKWTKQDLIIPTSMVFTGVNVSPQAFLNWVKATGYCLFDPNLFAAPPAGMPDVVADYVSWAGRGTNLITASGRGARGARYSQAASQIAGNPGGAGLSAPGGGGCGGIYASGAGYISSNGFSAPGQMWGGGAGSEMAEDNAYHPDADQYSALYGGGILLIICRGNVTITTGAVLSADATAYLSSSGYGQAGGGFVGLYYGGTLSNSGTIRANGSAGSGSPAGGNGGAGATSIKTFVQMGW</sequence>
<keyword evidence="2" id="KW-1185">Reference proteome</keyword>
<accession>E1JUB6</accession>
<comment type="caution">
    <text evidence="1">The sequence shown here is derived from an EMBL/GenBank/DDBJ whole genome shotgun (WGS) entry which is preliminary data.</text>
</comment>
<dbReference type="EMBL" id="AECZ01000006">
    <property type="protein sequence ID" value="EFL52046.1"/>
    <property type="molecule type" value="Genomic_DNA"/>
</dbReference>
<dbReference type="RefSeq" id="WP_005992088.1">
    <property type="nucleotide sequence ID" value="NZ_AECZ01000006.1"/>
</dbReference>
<dbReference type="OrthoDB" id="5460664at2"/>
<dbReference type="AlphaFoldDB" id="E1JUB6"/>
<name>E1JUB6_SOLFR</name>
<dbReference type="STRING" id="596151.DesfrDRAFT_1215"/>
<protein>
    <submittedName>
        <fullName evidence="1">Uncharacterized protein</fullName>
    </submittedName>
</protein>
<proteinExistence type="predicted"/>
<evidence type="ECO:0000313" key="1">
    <source>
        <dbReference type="EMBL" id="EFL52046.1"/>
    </source>
</evidence>
<gene>
    <name evidence="1" type="ORF">DesfrDRAFT_1215</name>
</gene>
<organism evidence="1 2">
    <name type="scientific">Solidesulfovibrio fructosivorans JJ]</name>
    <dbReference type="NCBI Taxonomy" id="596151"/>
    <lineage>
        <taxon>Bacteria</taxon>
        <taxon>Pseudomonadati</taxon>
        <taxon>Thermodesulfobacteriota</taxon>
        <taxon>Desulfovibrionia</taxon>
        <taxon>Desulfovibrionales</taxon>
        <taxon>Desulfovibrionaceae</taxon>
        <taxon>Solidesulfovibrio</taxon>
    </lineage>
</organism>
<evidence type="ECO:0000313" key="2">
    <source>
        <dbReference type="Proteomes" id="UP000006250"/>
    </source>
</evidence>
<dbReference type="Proteomes" id="UP000006250">
    <property type="component" value="Unassembled WGS sequence"/>
</dbReference>
<reference evidence="1 2" key="1">
    <citation type="submission" date="2010-08" db="EMBL/GenBank/DDBJ databases">
        <title>The draft genome of Desulfovibrio fructosovorans JJ.</title>
        <authorList>
            <consortium name="US DOE Joint Genome Institute (JGI-PGF)"/>
            <person name="Lucas S."/>
            <person name="Copeland A."/>
            <person name="Lapidus A."/>
            <person name="Cheng J.-F."/>
            <person name="Bruce D."/>
            <person name="Goodwin L."/>
            <person name="Pitluck S."/>
            <person name="Land M.L."/>
            <person name="Hauser L."/>
            <person name="Chang Y.-J."/>
            <person name="Jeffries C."/>
            <person name="Wall J.D."/>
            <person name="Stahl D.A."/>
            <person name="Arkin A.P."/>
            <person name="Dehal P."/>
            <person name="Stolyar S.M."/>
            <person name="Hazen T.C."/>
            <person name="Woyke T.J."/>
        </authorList>
    </citation>
    <scope>NUCLEOTIDE SEQUENCE [LARGE SCALE GENOMIC DNA]</scope>
    <source>
        <strain evidence="1 2">JJ</strain>
    </source>
</reference>